<proteinExistence type="predicted"/>
<dbReference type="AlphaFoldDB" id="A0A366S6C7"/>
<dbReference type="OrthoDB" id="5103128at2759"/>
<gene>
    <name evidence="2" type="ORF">FIESC28_03006</name>
</gene>
<name>A0A366S6C7_9HYPO</name>
<dbReference type="Proteomes" id="UP000253153">
    <property type="component" value="Unassembled WGS sequence"/>
</dbReference>
<evidence type="ECO:0000313" key="2">
    <source>
        <dbReference type="EMBL" id="RBR24195.1"/>
    </source>
</evidence>
<protein>
    <submittedName>
        <fullName evidence="2">Uncharacterized protein</fullName>
    </submittedName>
</protein>
<dbReference type="EMBL" id="QKXC01000061">
    <property type="protein sequence ID" value="RBR24195.1"/>
    <property type="molecule type" value="Genomic_DNA"/>
</dbReference>
<feature type="region of interest" description="Disordered" evidence="1">
    <location>
        <begin position="746"/>
        <end position="772"/>
    </location>
</feature>
<accession>A0A366S6C7</accession>
<comment type="caution">
    <text evidence="2">The sequence shown here is derived from an EMBL/GenBank/DDBJ whole genome shotgun (WGS) entry which is preliminary data.</text>
</comment>
<dbReference type="GeneID" id="41992451"/>
<reference evidence="2 3" key="1">
    <citation type="submission" date="2018-06" db="EMBL/GenBank/DDBJ databases">
        <title>Fusarium incarnatum-equiseti species complex species 28.</title>
        <authorList>
            <person name="Gardiner D.M."/>
        </authorList>
    </citation>
    <scope>NUCLEOTIDE SEQUENCE [LARGE SCALE GENOMIC DNA]</scope>
    <source>
        <strain evidence="2 3">FIESC_28</strain>
    </source>
</reference>
<dbReference type="RefSeq" id="XP_031018786.1">
    <property type="nucleotide sequence ID" value="XM_031157155.1"/>
</dbReference>
<evidence type="ECO:0000256" key="1">
    <source>
        <dbReference type="SAM" id="MobiDB-lite"/>
    </source>
</evidence>
<organism evidence="2 3">
    <name type="scientific">Fusarium coffeatum</name>
    <dbReference type="NCBI Taxonomy" id="231269"/>
    <lineage>
        <taxon>Eukaryota</taxon>
        <taxon>Fungi</taxon>
        <taxon>Dikarya</taxon>
        <taxon>Ascomycota</taxon>
        <taxon>Pezizomycotina</taxon>
        <taxon>Sordariomycetes</taxon>
        <taxon>Hypocreomycetidae</taxon>
        <taxon>Hypocreales</taxon>
        <taxon>Nectriaceae</taxon>
        <taxon>Fusarium</taxon>
        <taxon>Fusarium incarnatum-equiseti species complex</taxon>
    </lineage>
</organism>
<keyword evidence="3" id="KW-1185">Reference proteome</keyword>
<sequence length="1060" mass="118394">MQEITRTLPLRAKSPCGPMAVVAKKDNDDDEAGDVDRDAFLEVNSEDDGDIPTTGAGKFNLNFIFQRMGEIDLETIDKMNQPDHDKAIRGLVDGNLSSIEENSLFLSAERIEGGLKHVSKNHDVEHAIANDPEIRQSIERYRKHGADILRNLTELMLAAGSRNNVPVETQGWLLLLMANATKDCRERLITALTNPSINPACIQYASGQRSWGPDMFDSAPKINLANPSACGDAVTAYMIIGLLSGRRFAYSGSATNTSIAQKDIGETSRMKVHSRILGLGHEEVLRRRRVGDKRVFKVHELLSKMEDHDYSFFPTVRIPVDIEDPDHLVSATLVLLAEIINMVLFDTCSSDPVPRRGRAMVFIDQTNRLMKRLRPKDCPVAPWEGMNRVIPVLQMPKAVWGLLRQGQQQSSMPELMSRLHEHFKETRSLTLDRSLGAEMLKSVDRPSDDKNVRIVRRLYATILNENGLAYRSPYQEFLYMRCVLWHSIIVVAENGLVSFQDGKYHLETNALDWVEVSRVARSIAPDALGESFSWTKCRELYRDRESAYFNQQVVFPMVWEKLRDGVPTKYAYAKARHHLPSPIRTRTQDICRYMLMQQGNSIDRSGEVVKTDEKHVSSLETLRKRVLEQLKEDLSLSKGVEVREGTWEDIAFLDYISKQIRLAHRDLQKGISPEEAKDWGNLKALQPSWVLTSAQDPDVEYLPESVIAEAVDPMLLPALSDTPKHIIERMTFLQRKQAEFKPFSNVENRLGPKSGPGPEGTTEPFDLGDGRGITLRTRTFSAESESESEEETSGVEQTASNSGICDCCGVYHNDLLKHTSRCYGRCLECDQDSEACIRGAEDPLQCLPCSTKGRKCSGLSEESDVDPDQTTVECPRCWMTFVLSKMVEHVLACQGRCNSCVEKGLTCIRLTSNDRKCQNCDNAEQCMSFSHDHLVLAAAPGTCENASPVTKPEFPAYVLKDGLENAIVARNKSCHAAATRTREMYEREAKSLAPAACAMTCGQTIQKNAKVDVKAVSVPVYPVFEDEGMATGAHPVQPSKSVGITTTMTMSQRAIANVVG</sequence>
<evidence type="ECO:0000313" key="3">
    <source>
        <dbReference type="Proteomes" id="UP000253153"/>
    </source>
</evidence>